<dbReference type="Proteomes" id="UP000660611">
    <property type="component" value="Unassembled WGS sequence"/>
</dbReference>
<dbReference type="EMBL" id="BONQ01000062">
    <property type="protein sequence ID" value="GIG46170.1"/>
    <property type="molecule type" value="Genomic_DNA"/>
</dbReference>
<feature type="compositionally biased region" description="Low complexity" evidence="1">
    <location>
        <begin position="102"/>
        <end position="111"/>
    </location>
</feature>
<keyword evidence="4" id="KW-1185">Reference proteome</keyword>
<feature type="compositionally biased region" description="Pro residues" evidence="1">
    <location>
        <begin position="81"/>
        <end position="92"/>
    </location>
</feature>
<accession>A0A919PJY0</accession>
<dbReference type="AlphaFoldDB" id="A0A919PJY0"/>
<organism evidence="3 4">
    <name type="scientific">Dactylosporangium siamense</name>
    <dbReference type="NCBI Taxonomy" id="685454"/>
    <lineage>
        <taxon>Bacteria</taxon>
        <taxon>Bacillati</taxon>
        <taxon>Actinomycetota</taxon>
        <taxon>Actinomycetes</taxon>
        <taxon>Micromonosporales</taxon>
        <taxon>Micromonosporaceae</taxon>
        <taxon>Dactylosporangium</taxon>
    </lineage>
</organism>
<sequence>MVAEGYLRGMQMTCPKCRGTMQSYERSGVTIEQCNECRGTFLDRGELERLIDVESAAMRGHQYPPPGYGQAPYGGGYGQPGYPPPGYPPPGYGQPGYGQPGYGQPPYYDGPNFPPPGPNDPPYRG</sequence>
<name>A0A919PJY0_9ACTN</name>
<comment type="caution">
    <text evidence="3">The sequence shown here is derived from an EMBL/GenBank/DDBJ whole genome shotgun (WGS) entry which is preliminary data.</text>
</comment>
<evidence type="ECO:0000256" key="1">
    <source>
        <dbReference type="SAM" id="MobiDB-lite"/>
    </source>
</evidence>
<evidence type="ECO:0000313" key="3">
    <source>
        <dbReference type="EMBL" id="GIG46170.1"/>
    </source>
</evidence>
<evidence type="ECO:0000259" key="2">
    <source>
        <dbReference type="Pfam" id="PF13453"/>
    </source>
</evidence>
<protein>
    <recommendedName>
        <fullName evidence="2">Transcription factor zinc-finger domain-containing protein</fullName>
    </recommendedName>
</protein>
<reference evidence="3" key="1">
    <citation type="submission" date="2021-01" db="EMBL/GenBank/DDBJ databases">
        <title>Whole genome shotgun sequence of Dactylosporangium siamense NBRC 106093.</title>
        <authorList>
            <person name="Komaki H."/>
            <person name="Tamura T."/>
        </authorList>
    </citation>
    <scope>NUCLEOTIDE SEQUENCE</scope>
    <source>
        <strain evidence="3">NBRC 106093</strain>
    </source>
</reference>
<gene>
    <name evidence="3" type="ORF">Dsi01nite_042110</name>
</gene>
<evidence type="ECO:0000313" key="4">
    <source>
        <dbReference type="Proteomes" id="UP000660611"/>
    </source>
</evidence>
<feature type="compositionally biased region" description="Pro residues" evidence="1">
    <location>
        <begin position="112"/>
        <end position="125"/>
    </location>
</feature>
<dbReference type="Pfam" id="PF13453">
    <property type="entry name" value="Zn_ribbon_TFIIB"/>
    <property type="match status" value="1"/>
</dbReference>
<feature type="region of interest" description="Disordered" evidence="1">
    <location>
        <begin position="58"/>
        <end position="125"/>
    </location>
</feature>
<feature type="domain" description="Transcription factor zinc-finger" evidence="2">
    <location>
        <begin position="13"/>
        <end position="52"/>
    </location>
</feature>
<proteinExistence type="predicted"/>
<dbReference type="InterPro" id="IPR027392">
    <property type="entry name" value="TF_Znf"/>
</dbReference>